<gene>
    <name evidence="2" type="ORF">VitviT2T_004347</name>
</gene>
<feature type="compositionally biased region" description="Polar residues" evidence="1">
    <location>
        <begin position="1"/>
        <end position="12"/>
    </location>
</feature>
<dbReference type="Proteomes" id="UP001227230">
    <property type="component" value="Chromosome 4"/>
</dbReference>
<reference evidence="2 3" key="1">
    <citation type="journal article" date="2023" name="Hortic Res">
        <title>The complete reference genome for grapevine (Vitis vinifera L.) genetics and breeding.</title>
        <authorList>
            <person name="Shi X."/>
            <person name="Cao S."/>
            <person name="Wang X."/>
            <person name="Huang S."/>
            <person name="Wang Y."/>
            <person name="Liu Z."/>
            <person name="Liu W."/>
            <person name="Leng X."/>
            <person name="Peng Y."/>
            <person name="Wang N."/>
            <person name="Wang Y."/>
            <person name="Ma Z."/>
            <person name="Xu X."/>
            <person name="Zhang F."/>
            <person name="Xue H."/>
            <person name="Zhong H."/>
            <person name="Wang Y."/>
            <person name="Zhang K."/>
            <person name="Velt A."/>
            <person name="Avia K."/>
            <person name="Holtgrawe D."/>
            <person name="Grimplet J."/>
            <person name="Matus J.T."/>
            <person name="Ware D."/>
            <person name="Wu X."/>
            <person name="Wang H."/>
            <person name="Liu C."/>
            <person name="Fang Y."/>
            <person name="Rustenholz C."/>
            <person name="Cheng Z."/>
            <person name="Xiao H."/>
            <person name="Zhou Y."/>
        </authorList>
    </citation>
    <scope>NUCLEOTIDE SEQUENCE [LARGE SCALE GENOMIC DNA]</scope>
    <source>
        <strain evidence="3">cv. Pinot noir / PN40024</strain>
        <tissue evidence="2">Leaf</tissue>
    </source>
</reference>
<proteinExistence type="predicted"/>
<accession>A0ABY9BPJ7</accession>
<feature type="region of interest" description="Disordered" evidence="1">
    <location>
        <begin position="1"/>
        <end position="36"/>
    </location>
</feature>
<name>A0ABY9BPJ7_VITVI</name>
<protein>
    <submittedName>
        <fullName evidence="2">Uncharacterized protein</fullName>
    </submittedName>
</protein>
<organism evidence="2 3">
    <name type="scientific">Vitis vinifera</name>
    <name type="common">Grape</name>
    <dbReference type="NCBI Taxonomy" id="29760"/>
    <lineage>
        <taxon>Eukaryota</taxon>
        <taxon>Viridiplantae</taxon>
        <taxon>Streptophyta</taxon>
        <taxon>Embryophyta</taxon>
        <taxon>Tracheophyta</taxon>
        <taxon>Spermatophyta</taxon>
        <taxon>Magnoliopsida</taxon>
        <taxon>eudicotyledons</taxon>
        <taxon>Gunneridae</taxon>
        <taxon>Pentapetalae</taxon>
        <taxon>rosids</taxon>
        <taxon>Vitales</taxon>
        <taxon>Vitaceae</taxon>
        <taxon>Viteae</taxon>
        <taxon>Vitis</taxon>
    </lineage>
</organism>
<sequence>MAQHLRTSSSSRRNTDPGSFVDNLSSSPPTTSASQWTHDISRKYQHLLDRSTLLSYDCVLLTQSDLMATDTQKLL</sequence>
<evidence type="ECO:0000313" key="3">
    <source>
        <dbReference type="Proteomes" id="UP001227230"/>
    </source>
</evidence>
<evidence type="ECO:0000256" key="1">
    <source>
        <dbReference type="SAM" id="MobiDB-lite"/>
    </source>
</evidence>
<keyword evidence="3" id="KW-1185">Reference proteome</keyword>
<evidence type="ECO:0000313" key="2">
    <source>
        <dbReference type="EMBL" id="WJZ84756.1"/>
    </source>
</evidence>
<feature type="compositionally biased region" description="Polar residues" evidence="1">
    <location>
        <begin position="22"/>
        <end position="36"/>
    </location>
</feature>
<dbReference type="EMBL" id="CP126651">
    <property type="protein sequence ID" value="WJZ84756.1"/>
    <property type="molecule type" value="Genomic_DNA"/>
</dbReference>